<dbReference type="Pfam" id="PF13335">
    <property type="entry name" value="Mg_chelatase_C"/>
    <property type="match status" value="1"/>
</dbReference>
<dbReference type="AlphaFoldDB" id="A0A1G2DFN3"/>
<organism evidence="3 4">
    <name type="scientific">Candidatus Lloydbacteria bacterium RIFCSPHIGHO2_02_FULL_51_22</name>
    <dbReference type="NCBI Taxonomy" id="1798663"/>
    <lineage>
        <taxon>Bacteria</taxon>
        <taxon>Candidatus Lloydiibacteriota</taxon>
    </lineage>
</organism>
<dbReference type="Proteomes" id="UP000178099">
    <property type="component" value="Unassembled WGS sequence"/>
</dbReference>
<dbReference type="EMBL" id="MHLN01000005">
    <property type="protein sequence ID" value="OGZ12419.1"/>
    <property type="molecule type" value="Genomic_DNA"/>
</dbReference>
<dbReference type="InterPro" id="IPR000523">
    <property type="entry name" value="Mg_chelatse_chII-like_cat_dom"/>
</dbReference>
<evidence type="ECO:0000256" key="1">
    <source>
        <dbReference type="ARBA" id="ARBA00006354"/>
    </source>
</evidence>
<dbReference type="SUPFAM" id="SSF54211">
    <property type="entry name" value="Ribosomal protein S5 domain 2-like"/>
    <property type="match status" value="1"/>
</dbReference>
<feature type="domain" description="AAA+ ATPase" evidence="2">
    <location>
        <begin position="235"/>
        <end position="422"/>
    </location>
</feature>
<accession>A0A1G2DFN3</accession>
<comment type="similarity">
    <text evidence="1">Belongs to the Mg-chelatase subunits D/I family. ComM subfamily.</text>
</comment>
<dbReference type="InterPro" id="IPR027417">
    <property type="entry name" value="P-loop_NTPase"/>
</dbReference>
<dbReference type="InterPro" id="IPR014721">
    <property type="entry name" value="Ribsml_uS5_D2-typ_fold_subgr"/>
</dbReference>
<dbReference type="PANTHER" id="PTHR32039:SF7">
    <property type="entry name" value="COMPETENCE PROTEIN COMM"/>
    <property type="match status" value="1"/>
</dbReference>
<evidence type="ECO:0000313" key="4">
    <source>
        <dbReference type="Proteomes" id="UP000178099"/>
    </source>
</evidence>
<dbReference type="InterPro" id="IPR045006">
    <property type="entry name" value="CHLI-like"/>
</dbReference>
<reference evidence="3 4" key="1">
    <citation type="journal article" date="2016" name="Nat. Commun.">
        <title>Thousands of microbial genomes shed light on interconnected biogeochemical processes in an aquifer system.</title>
        <authorList>
            <person name="Anantharaman K."/>
            <person name="Brown C.T."/>
            <person name="Hug L.A."/>
            <person name="Sharon I."/>
            <person name="Castelle C.J."/>
            <person name="Probst A.J."/>
            <person name="Thomas B.C."/>
            <person name="Singh A."/>
            <person name="Wilkins M.J."/>
            <person name="Karaoz U."/>
            <person name="Brodie E.L."/>
            <person name="Williams K.H."/>
            <person name="Hubbard S.S."/>
            <person name="Banfield J.F."/>
        </authorList>
    </citation>
    <scope>NUCLEOTIDE SEQUENCE [LARGE SCALE GENOMIC DNA]</scope>
</reference>
<name>A0A1G2DFN3_9BACT</name>
<dbReference type="Gene3D" id="3.40.50.300">
    <property type="entry name" value="P-loop containing nucleotide triphosphate hydrolases"/>
    <property type="match status" value="1"/>
</dbReference>
<dbReference type="SMART" id="SM00382">
    <property type="entry name" value="AAA"/>
    <property type="match status" value="1"/>
</dbReference>
<comment type="caution">
    <text evidence="3">The sequence shown here is derived from an EMBL/GenBank/DDBJ whole genome shotgun (WGS) entry which is preliminary data.</text>
</comment>
<sequence>MSRTEQKLAKVFSAQVSGLKSQVITIEVDIFRGFHSFSVVGLPGKAVEESRDRVSSAIKSMGFGSPKSEGQQKIVVSLAPADLKKEGPLFDLPIALAYLLAAKEIRFEPTKRLFLGELSLSGELQPLKGALLLAEGAKNAGFKELFLPYENALEAALIEGISIFGVRTLKDVVAHINEKRLDPEVKIALNLPEKKLVAHEKTPFVPAPPSEGALSLADVRGQETAKRGLVIAAAGGHNIAFFGPPGTGKTLLAKAFASILPPLSFDEALEVTGIHSTVRHLKGELVTTPPFRAPHHTSSHVAVVGGGTYPKPGEATLAHRGVLFLDEFPEFETRVIESLREPLESGEVSISRARGTELFPANFILIAAMNPCPCGFLNDPRKACVCSPSQIAKYKRKVSGPIIDRIDMWIEVSRVGYEKLSDDARGDAETRKEIEDLRTAILRARAIAAKRFGKPGKLNAHLGVRELGTLAPLGAKEKATLTAAAERLSLSARSYHRVIKLARTIADLAGEAAIKETHLLEALQYRPKTSL</sequence>
<dbReference type="InterPro" id="IPR004482">
    <property type="entry name" value="Mg_chelat-rel"/>
</dbReference>
<protein>
    <recommendedName>
        <fullName evidence="2">AAA+ ATPase domain-containing protein</fullName>
    </recommendedName>
</protein>
<evidence type="ECO:0000259" key="2">
    <source>
        <dbReference type="SMART" id="SM00382"/>
    </source>
</evidence>
<dbReference type="GO" id="GO:0005524">
    <property type="term" value="F:ATP binding"/>
    <property type="evidence" value="ECO:0007669"/>
    <property type="project" value="InterPro"/>
</dbReference>
<dbReference type="PANTHER" id="PTHR32039">
    <property type="entry name" value="MAGNESIUM-CHELATASE SUBUNIT CHLI"/>
    <property type="match status" value="1"/>
</dbReference>
<dbReference type="Pfam" id="PF13541">
    <property type="entry name" value="ChlI"/>
    <property type="match status" value="1"/>
</dbReference>
<evidence type="ECO:0000313" key="3">
    <source>
        <dbReference type="EMBL" id="OGZ12419.1"/>
    </source>
</evidence>
<dbReference type="NCBIfam" id="TIGR00368">
    <property type="entry name" value="YifB family Mg chelatase-like AAA ATPase"/>
    <property type="match status" value="1"/>
</dbReference>
<dbReference type="InterPro" id="IPR025158">
    <property type="entry name" value="Mg_chelat-rel_C"/>
</dbReference>
<dbReference type="SUPFAM" id="SSF52540">
    <property type="entry name" value="P-loop containing nucleoside triphosphate hydrolases"/>
    <property type="match status" value="1"/>
</dbReference>
<dbReference type="InterPro" id="IPR003593">
    <property type="entry name" value="AAA+_ATPase"/>
</dbReference>
<dbReference type="Gene3D" id="3.30.230.10">
    <property type="match status" value="1"/>
</dbReference>
<dbReference type="InterPro" id="IPR020568">
    <property type="entry name" value="Ribosomal_Su5_D2-typ_SF"/>
</dbReference>
<gene>
    <name evidence="3" type="ORF">A3D67_00740</name>
</gene>
<dbReference type="Pfam" id="PF01078">
    <property type="entry name" value="Mg_chelatase"/>
    <property type="match status" value="1"/>
</dbReference>
<proteinExistence type="inferred from homology"/>